<dbReference type="Proteomes" id="UP001595923">
    <property type="component" value="Unassembled WGS sequence"/>
</dbReference>
<evidence type="ECO:0000313" key="3">
    <source>
        <dbReference type="Proteomes" id="UP001595923"/>
    </source>
</evidence>
<dbReference type="PANTHER" id="PTHR12126">
    <property type="entry name" value="NADH-UBIQUINONE OXIDOREDUCTASE 39 KDA SUBUNIT-RELATED"/>
    <property type="match status" value="1"/>
</dbReference>
<dbReference type="InterPro" id="IPR036291">
    <property type="entry name" value="NAD(P)-bd_dom_sf"/>
</dbReference>
<evidence type="ECO:0000259" key="1">
    <source>
        <dbReference type="Pfam" id="PF13460"/>
    </source>
</evidence>
<dbReference type="PANTHER" id="PTHR12126:SF11">
    <property type="entry name" value="NADH DEHYDROGENASE [UBIQUINONE] 1 ALPHA SUBCOMPLEX SUBUNIT 9, MITOCHONDRIAL"/>
    <property type="match status" value="1"/>
</dbReference>
<dbReference type="Pfam" id="PF13460">
    <property type="entry name" value="NAD_binding_10"/>
    <property type="match status" value="1"/>
</dbReference>
<comment type="caution">
    <text evidence="2">The sequence shown here is derived from an EMBL/GenBank/DDBJ whole genome shotgun (WGS) entry which is preliminary data.</text>
</comment>
<dbReference type="EMBL" id="JBHSFQ010000020">
    <property type="protein sequence ID" value="MFC4564104.1"/>
    <property type="molecule type" value="Genomic_DNA"/>
</dbReference>
<keyword evidence="3" id="KW-1185">Reference proteome</keyword>
<dbReference type="Gene3D" id="3.40.50.720">
    <property type="entry name" value="NAD(P)-binding Rossmann-like Domain"/>
    <property type="match status" value="1"/>
</dbReference>
<organism evidence="2 3">
    <name type="scientific">Nocardiopsis mangrovi</name>
    <dbReference type="NCBI Taxonomy" id="1179818"/>
    <lineage>
        <taxon>Bacteria</taxon>
        <taxon>Bacillati</taxon>
        <taxon>Actinomycetota</taxon>
        <taxon>Actinomycetes</taxon>
        <taxon>Streptosporangiales</taxon>
        <taxon>Nocardiopsidaceae</taxon>
        <taxon>Nocardiopsis</taxon>
    </lineage>
</organism>
<dbReference type="InterPro" id="IPR051207">
    <property type="entry name" value="ComplexI_NDUFA9_subunit"/>
</dbReference>
<accession>A0ABV9DYX5</accession>
<evidence type="ECO:0000313" key="2">
    <source>
        <dbReference type="EMBL" id="MFC4564104.1"/>
    </source>
</evidence>
<gene>
    <name evidence="2" type="ORF">ACFO4E_19770</name>
</gene>
<dbReference type="SUPFAM" id="SSF51735">
    <property type="entry name" value="NAD(P)-binding Rossmann-fold domains"/>
    <property type="match status" value="1"/>
</dbReference>
<reference evidence="3" key="1">
    <citation type="journal article" date="2019" name="Int. J. Syst. Evol. Microbiol.">
        <title>The Global Catalogue of Microorganisms (GCM) 10K type strain sequencing project: providing services to taxonomists for standard genome sequencing and annotation.</title>
        <authorList>
            <consortium name="The Broad Institute Genomics Platform"/>
            <consortium name="The Broad Institute Genome Sequencing Center for Infectious Disease"/>
            <person name="Wu L."/>
            <person name="Ma J."/>
        </authorList>
    </citation>
    <scope>NUCLEOTIDE SEQUENCE [LARGE SCALE GENOMIC DNA]</scope>
    <source>
        <strain evidence="3">XZYJ18</strain>
    </source>
</reference>
<name>A0ABV9DYX5_9ACTN</name>
<protein>
    <submittedName>
        <fullName evidence="2">SDR family oxidoreductase</fullName>
    </submittedName>
</protein>
<proteinExistence type="predicted"/>
<feature type="domain" description="NAD(P)-binding" evidence="1">
    <location>
        <begin position="8"/>
        <end position="178"/>
    </location>
</feature>
<dbReference type="InterPro" id="IPR016040">
    <property type="entry name" value="NAD(P)-bd_dom"/>
</dbReference>
<sequence length="270" mass="29344">MSSILVTGGTGTLGGHVARRLADRGSEPRILSRRAAPAWPERATWCTGDLNTGDGLDLALDGVGTVVHCAHCPGSPSAEVTSMANLISAAARTGVRHIVQVSIVGMDHIPLPYYRGKVAAEELLAESGLERTVLRATQFHELLARMLDRLTRLPVVPLPTGFWAQPIAADEVAERLVDIALEGPSSSERDQEIGGPQVRTLESLADAYFIAREIDPVVVRVPLPGQIASGFRSGANLTSEHREGNRTWEEFLEDEFRRREADMPREWSLA</sequence>
<dbReference type="RefSeq" id="WP_378576924.1">
    <property type="nucleotide sequence ID" value="NZ_JBHSFQ010000020.1"/>
</dbReference>